<feature type="compositionally biased region" description="Basic residues" evidence="1">
    <location>
        <begin position="42"/>
        <end position="51"/>
    </location>
</feature>
<evidence type="ECO:0000313" key="2">
    <source>
        <dbReference type="EMBL" id="STX50399.1"/>
    </source>
</evidence>
<dbReference type="AlphaFoldDB" id="A0A378JJL0"/>
<feature type="compositionally biased region" description="Polar residues" evidence="1">
    <location>
        <begin position="1"/>
        <end position="11"/>
    </location>
</feature>
<dbReference type="EMBL" id="UGOD01000001">
    <property type="protein sequence ID" value="STX50399.1"/>
    <property type="molecule type" value="Genomic_DNA"/>
</dbReference>
<sequence>MPMQGRGSNLSKEAKSKGGAHSHGGKSTSSRSSNLSKEAKSKGGKSSKGSR</sequence>
<organism evidence="2 3">
    <name type="scientific">Legionella busanensis</name>
    <dbReference type="NCBI Taxonomy" id="190655"/>
    <lineage>
        <taxon>Bacteria</taxon>
        <taxon>Pseudomonadati</taxon>
        <taxon>Pseudomonadota</taxon>
        <taxon>Gammaproteobacteria</taxon>
        <taxon>Legionellales</taxon>
        <taxon>Legionellaceae</taxon>
        <taxon>Legionella</taxon>
    </lineage>
</organism>
<accession>A0A378JJL0</accession>
<evidence type="ECO:0000313" key="3">
    <source>
        <dbReference type="Proteomes" id="UP000254794"/>
    </source>
</evidence>
<evidence type="ECO:0008006" key="4">
    <source>
        <dbReference type="Google" id="ProtNLM"/>
    </source>
</evidence>
<dbReference type="Proteomes" id="UP000254794">
    <property type="component" value="Unassembled WGS sequence"/>
</dbReference>
<name>A0A378JJL0_9GAMM</name>
<protein>
    <recommendedName>
        <fullName evidence="4">Stress-induced bacterial acidophilic repeat motif</fullName>
    </recommendedName>
</protein>
<gene>
    <name evidence="2" type="ORF">NCTC13316_00480</name>
</gene>
<dbReference type="RefSeq" id="WP_160116140.1">
    <property type="nucleotide sequence ID" value="NZ_CAAAHP010000004.1"/>
</dbReference>
<reference evidence="2 3" key="1">
    <citation type="submission" date="2018-06" db="EMBL/GenBank/DDBJ databases">
        <authorList>
            <consortium name="Pathogen Informatics"/>
            <person name="Doyle S."/>
        </authorList>
    </citation>
    <scope>NUCLEOTIDE SEQUENCE [LARGE SCALE GENOMIC DNA]</scope>
    <source>
        <strain evidence="2 3">NCTC13316</strain>
    </source>
</reference>
<feature type="region of interest" description="Disordered" evidence="1">
    <location>
        <begin position="1"/>
        <end position="51"/>
    </location>
</feature>
<proteinExistence type="predicted"/>
<evidence type="ECO:0000256" key="1">
    <source>
        <dbReference type="SAM" id="MobiDB-lite"/>
    </source>
</evidence>
<keyword evidence="3" id="KW-1185">Reference proteome</keyword>
<feature type="compositionally biased region" description="Low complexity" evidence="1">
    <location>
        <begin position="25"/>
        <end position="36"/>
    </location>
</feature>